<keyword evidence="4" id="KW-1185">Reference proteome</keyword>
<keyword evidence="1" id="KW-0560">Oxidoreductase</keyword>
<organism evidence="3 4">
    <name type="scientific">Polytolypa hystricis (strain UAMH7299)</name>
    <dbReference type="NCBI Taxonomy" id="1447883"/>
    <lineage>
        <taxon>Eukaryota</taxon>
        <taxon>Fungi</taxon>
        <taxon>Dikarya</taxon>
        <taxon>Ascomycota</taxon>
        <taxon>Pezizomycotina</taxon>
        <taxon>Eurotiomycetes</taxon>
        <taxon>Eurotiomycetidae</taxon>
        <taxon>Onygenales</taxon>
        <taxon>Onygenales incertae sedis</taxon>
        <taxon>Polytolypa</taxon>
    </lineage>
</organism>
<dbReference type="CDD" id="cd19101">
    <property type="entry name" value="AKR_unchar"/>
    <property type="match status" value="1"/>
</dbReference>
<gene>
    <name evidence="3" type="ORF">AJ80_05805</name>
</gene>
<accession>A0A2B7Y147</accession>
<dbReference type="Gene3D" id="3.20.20.100">
    <property type="entry name" value="NADP-dependent oxidoreductase domain"/>
    <property type="match status" value="1"/>
</dbReference>
<evidence type="ECO:0000256" key="1">
    <source>
        <dbReference type="ARBA" id="ARBA00023002"/>
    </source>
</evidence>
<dbReference type="STRING" id="1447883.A0A2B7Y147"/>
<protein>
    <recommendedName>
        <fullName evidence="2">NADP-dependent oxidoreductase domain-containing protein</fullName>
    </recommendedName>
</protein>
<evidence type="ECO:0000259" key="2">
    <source>
        <dbReference type="Pfam" id="PF00248"/>
    </source>
</evidence>
<dbReference type="SUPFAM" id="SSF51430">
    <property type="entry name" value="NAD(P)-linked oxidoreductase"/>
    <property type="match status" value="1"/>
</dbReference>
<dbReference type="OrthoDB" id="686384at2759"/>
<feature type="domain" description="NADP-dependent oxidoreductase" evidence="2">
    <location>
        <begin position="15"/>
        <end position="309"/>
    </location>
</feature>
<dbReference type="InterPro" id="IPR020471">
    <property type="entry name" value="AKR"/>
</dbReference>
<dbReference type="Proteomes" id="UP000224634">
    <property type="component" value="Unassembled WGS sequence"/>
</dbReference>
<dbReference type="PRINTS" id="PR00069">
    <property type="entry name" value="ALDKETRDTASE"/>
</dbReference>
<dbReference type="Pfam" id="PF00248">
    <property type="entry name" value="Aldo_ket_red"/>
    <property type="match status" value="1"/>
</dbReference>
<proteinExistence type="predicted"/>
<dbReference type="EMBL" id="PDNA01000090">
    <property type="protein sequence ID" value="PGH14761.1"/>
    <property type="molecule type" value="Genomic_DNA"/>
</dbReference>
<dbReference type="GO" id="GO:0016491">
    <property type="term" value="F:oxidoreductase activity"/>
    <property type="evidence" value="ECO:0007669"/>
    <property type="project" value="UniProtKB-KW"/>
</dbReference>
<reference evidence="3 4" key="1">
    <citation type="submission" date="2017-10" db="EMBL/GenBank/DDBJ databases">
        <title>Comparative genomics in systemic dimorphic fungi from Ajellomycetaceae.</title>
        <authorList>
            <person name="Munoz J.F."/>
            <person name="Mcewen J.G."/>
            <person name="Clay O.K."/>
            <person name="Cuomo C.A."/>
        </authorList>
    </citation>
    <scope>NUCLEOTIDE SEQUENCE [LARGE SCALE GENOMIC DNA]</scope>
    <source>
        <strain evidence="3 4">UAMH7299</strain>
    </source>
</reference>
<sequence length="329" mass="37182">MVETFQLGPFTVPRLFMGLWQLSSPAWGAASRSKMLREFQKHVDAGFTAFDMADHYGDAELVFGSFRSSYAGPKSIVCATKYCVFESITPTKDLVRQAVSQRLANTKSEKVDLLQFHWQHYENSQYIQSLKYLEADDRVTVVGLCNFDTKRLVEIVDAGINIATNQVQFSLIDNRPMFLMGEACEKHNVKLLTYGTLCGGFLADKWLGKDEPDIFGVDMTPSHRKYLEMINIWGGWSLFQTLLSTLSTIARKHSVTVSSVAIRWVLDFPYVGAVIIGARMGVSEHTDDNMGVYGWRLDDEDVAMVEDVLKQSRRKELFADMGDCGAEYR</sequence>
<dbReference type="InterPro" id="IPR036812">
    <property type="entry name" value="NAD(P)_OxRdtase_dom_sf"/>
</dbReference>
<comment type="caution">
    <text evidence="3">The sequence shown here is derived from an EMBL/GenBank/DDBJ whole genome shotgun (WGS) entry which is preliminary data.</text>
</comment>
<dbReference type="AlphaFoldDB" id="A0A2B7Y147"/>
<name>A0A2B7Y147_POLH7</name>
<dbReference type="PANTHER" id="PTHR43147:SF2">
    <property type="entry name" value="NADP-DEPENDENT OXIDOREDUCTASE DOMAIN-CONTAINING PROTEIN"/>
    <property type="match status" value="1"/>
</dbReference>
<evidence type="ECO:0000313" key="4">
    <source>
        <dbReference type="Proteomes" id="UP000224634"/>
    </source>
</evidence>
<dbReference type="PANTHER" id="PTHR43147">
    <property type="entry name" value="PROTEIN TAS"/>
    <property type="match status" value="1"/>
</dbReference>
<evidence type="ECO:0000313" key="3">
    <source>
        <dbReference type="EMBL" id="PGH14761.1"/>
    </source>
</evidence>
<dbReference type="InterPro" id="IPR023210">
    <property type="entry name" value="NADP_OxRdtase_dom"/>
</dbReference>